<feature type="domain" description="AMP-dependent synthetase/ligase" evidence="3">
    <location>
        <begin position="36"/>
        <end position="418"/>
    </location>
</feature>
<proteinExistence type="inferred from homology"/>
<dbReference type="EMBL" id="BLAF01000004">
    <property type="protein sequence ID" value="GES17286.1"/>
    <property type="molecule type" value="Genomic_DNA"/>
</dbReference>
<evidence type="ECO:0000313" key="6">
    <source>
        <dbReference type="Proteomes" id="UP000377595"/>
    </source>
</evidence>
<evidence type="ECO:0000259" key="3">
    <source>
        <dbReference type="Pfam" id="PF00501"/>
    </source>
</evidence>
<evidence type="ECO:0000256" key="2">
    <source>
        <dbReference type="ARBA" id="ARBA00022598"/>
    </source>
</evidence>
<dbReference type="PANTHER" id="PTHR43201:SF5">
    <property type="entry name" value="MEDIUM-CHAIN ACYL-COA LIGASE ACSF2, MITOCHONDRIAL"/>
    <property type="match status" value="1"/>
</dbReference>
<dbReference type="Gene3D" id="3.40.50.12780">
    <property type="entry name" value="N-terminal domain of ligase-like"/>
    <property type="match status" value="1"/>
</dbReference>
<name>A0A5M3X9F5_9ACTN</name>
<dbReference type="OrthoDB" id="9803968at2"/>
<protein>
    <submittedName>
        <fullName evidence="5">Fatty-acyl-CoA synthase</fullName>
    </submittedName>
</protein>
<dbReference type="GO" id="GO:0031956">
    <property type="term" value="F:medium-chain fatty acid-CoA ligase activity"/>
    <property type="evidence" value="ECO:0007669"/>
    <property type="project" value="TreeGrafter"/>
</dbReference>
<comment type="caution">
    <text evidence="5">The sequence shown here is derived from an EMBL/GenBank/DDBJ whole genome shotgun (WGS) entry which is preliminary data.</text>
</comment>
<dbReference type="PANTHER" id="PTHR43201">
    <property type="entry name" value="ACYL-COA SYNTHETASE"/>
    <property type="match status" value="1"/>
</dbReference>
<sequence>MERSLDATNAGLAQRRADLELSWPAWTPRTFAQHLDHCAERWPDNIYIESTGQSWTYRDMAAYSRRAAGAFHRAGIGVGDRVALLMGNSAEFVAMYAGLTRIGAIAVPMNYLLGPEEMRYVLDHSAPSIVVLDCEIAGRDVATVVRSTGAFESDGPRLVVRSGLPRFEPWTAWDDLFSEDASAPDAESPTAPCAIMYTAGSSGTPKGALLHSDAMLREAYGTALTRGYDTGWSSLTALPSFHLFGLAQCILPATFAGGRVILRQRFDPKEQLETIAAGAASDIVVVAAMAHRLIDELATFDRTAHPGWALRSVFIGGDAMPEADWQKVRDAFGVDEVTSGFGMTELQGTAFMVPPGSSNEVLANTVGWESTAGCAGIAARDGAEHEWRLVDPDSGQMVAPGEIGELQYRGPSVSPGYWRVDPETDTSRADGWFRSGDLGRVREDGAFVFTGRNSDVYRSGGELVSPREVEALIASLPEVGATFVVGVPDRRWGQVGCAWIVPAPGAHPDPDTVIAHCQSRLARYKVPKYAFLIAEAAVPVSASGKFRRRGLVDLAAERLAEQTLSVPE</sequence>
<dbReference type="Pfam" id="PF00501">
    <property type="entry name" value="AMP-binding"/>
    <property type="match status" value="1"/>
</dbReference>
<dbReference type="Proteomes" id="UP000377595">
    <property type="component" value="Unassembled WGS sequence"/>
</dbReference>
<dbReference type="Gene3D" id="3.30.300.30">
    <property type="match status" value="1"/>
</dbReference>
<dbReference type="SUPFAM" id="SSF56801">
    <property type="entry name" value="Acetyl-CoA synthetase-like"/>
    <property type="match status" value="1"/>
</dbReference>
<dbReference type="GO" id="GO:0006631">
    <property type="term" value="P:fatty acid metabolic process"/>
    <property type="evidence" value="ECO:0007669"/>
    <property type="project" value="TreeGrafter"/>
</dbReference>
<evidence type="ECO:0000256" key="1">
    <source>
        <dbReference type="ARBA" id="ARBA00006432"/>
    </source>
</evidence>
<keyword evidence="2" id="KW-0436">Ligase</keyword>
<gene>
    <name evidence="5" type="ORF">Aple_001810</name>
</gene>
<dbReference type="InterPro" id="IPR000873">
    <property type="entry name" value="AMP-dep_synth/lig_dom"/>
</dbReference>
<feature type="domain" description="AMP-binding enzyme C-terminal" evidence="4">
    <location>
        <begin position="468"/>
        <end position="545"/>
    </location>
</feature>
<dbReference type="InterPro" id="IPR025110">
    <property type="entry name" value="AMP-bd_C"/>
</dbReference>
<evidence type="ECO:0000259" key="4">
    <source>
        <dbReference type="Pfam" id="PF13193"/>
    </source>
</evidence>
<accession>A0A5M3X9F5</accession>
<dbReference type="RefSeq" id="WP_155342475.1">
    <property type="nucleotide sequence ID" value="NZ_BAAAHM010000001.1"/>
</dbReference>
<dbReference type="InterPro" id="IPR020845">
    <property type="entry name" value="AMP-binding_CS"/>
</dbReference>
<dbReference type="PROSITE" id="PS00455">
    <property type="entry name" value="AMP_BINDING"/>
    <property type="match status" value="1"/>
</dbReference>
<dbReference type="InterPro" id="IPR045851">
    <property type="entry name" value="AMP-bd_C_sf"/>
</dbReference>
<evidence type="ECO:0000313" key="5">
    <source>
        <dbReference type="EMBL" id="GES17286.1"/>
    </source>
</evidence>
<dbReference type="Pfam" id="PF13193">
    <property type="entry name" value="AMP-binding_C"/>
    <property type="match status" value="1"/>
</dbReference>
<dbReference type="InterPro" id="IPR042099">
    <property type="entry name" value="ANL_N_sf"/>
</dbReference>
<dbReference type="AlphaFoldDB" id="A0A5M3X9F5"/>
<organism evidence="5 6">
    <name type="scientific">Acrocarpospora pleiomorpha</name>
    <dbReference type="NCBI Taxonomy" id="90975"/>
    <lineage>
        <taxon>Bacteria</taxon>
        <taxon>Bacillati</taxon>
        <taxon>Actinomycetota</taxon>
        <taxon>Actinomycetes</taxon>
        <taxon>Streptosporangiales</taxon>
        <taxon>Streptosporangiaceae</taxon>
        <taxon>Acrocarpospora</taxon>
    </lineage>
</organism>
<keyword evidence="6" id="KW-1185">Reference proteome</keyword>
<reference evidence="5 6" key="1">
    <citation type="submission" date="2019-10" db="EMBL/GenBank/DDBJ databases">
        <title>Whole genome shotgun sequence of Acrocarpospora pleiomorpha NBRC 16267.</title>
        <authorList>
            <person name="Ichikawa N."/>
            <person name="Kimura A."/>
            <person name="Kitahashi Y."/>
            <person name="Komaki H."/>
            <person name="Oguchi A."/>
        </authorList>
    </citation>
    <scope>NUCLEOTIDE SEQUENCE [LARGE SCALE GENOMIC DNA]</scope>
    <source>
        <strain evidence="5 6">NBRC 16267</strain>
    </source>
</reference>
<comment type="similarity">
    <text evidence="1">Belongs to the ATP-dependent AMP-binding enzyme family.</text>
</comment>